<evidence type="ECO:0000313" key="1">
    <source>
        <dbReference type="EMBL" id="KAF9515787.1"/>
    </source>
</evidence>
<keyword evidence="2" id="KW-1185">Reference proteome</keyword>
<dbReference type="EMBL" id="MU128946">
    <property type="protein sequence ID" value="KAF9515787.1"/>
    <property type="molecule type" value="Genomic_DNA"/>
</dbReference>
<sequence length="149" mass="17121">MMHMFLHIYISNDFADSWGWIAASLVAVMAAGKGPWLAQCLQEWGHAYLANPQNLPTNVYGTWDVSLLVSDEDLAHEIILYLQNLGPYISTQDIVHFIDTPEMKTCPKLKQTISHKTACHWLKIMEYQWRKDPKGQYVDGHKQDNVVAY</sequence>
<comment type="caution">
    <text evidence="1">The sequence shown here is derived from an EMBL/GenBank/DDBJ whole genome shotgun (WGS) entry which is preliminary data.</text>
</comment>
<evidence type="ECO:0000313" key="2">
    <source>
        <dbReference type="Proteomes" id="UP000886523"/>
    </source>
</evidence>
<organism evidence="1 2">
    <name type="scientific">Hydnum rufescens UP504</name>
    <dbReference type="NCBI Taxonomy" id="1448309"/>
    <lineage>
        <taxon>Eukaryota</taxon>
        <taxon>Fungi</taxon>
        <taxon>Dikarya</taxon>
        <taxon>Basidiomycota</taxon>
        <taxon>Agaricomycotina</taxon>
        <taxon>Agaricomycetes</taxon>
        <taxon>Cantharellales</taxon>
        <taxon>Hydnaceae</taxon>
        <taxon>Hydnum</taxon>
    </lineage>
</organism>
<accession>A0A9P6B1M4</accession>
<name>A0A9P6B1M4_9AGAM</name>
<dbReference type="Proteomes" id="UP000886523">
    <property type="component" value="Unassembled WGS sequence"/>
</dbReference>
<reference evidence="1" key="1">
    <citation type="journal article" date="2020" name="Nat. Commun.">
        <title>Large-scale genome sequencing of mycorrhizal fungi provides insights into the early evolution of symbiotic traits.</title>
        <authorList>
            <person name="Miyauchi S."/>
            <person name="Kiss E."/>
            <person name="Kuo A."/>
            <person name="Drula E."/>
            <person name="Kohler A."/>
            <person name="Sanchez-Garcia M."/>
            <person name="Morin E."/>
            <person name="Andreopoulos B."/>
            <person name="Barry K.W."/>
            <person name="Bonito G."/>
            <person name="Buee M."/>
            <person name="Carver A."/>
            <person name="Chen C."/>
            <person name="Cichocki N."/>
            <person name="Clum A."/>
            <person name="Culley D."/>
            <person name="Crous P.W."/>
            <person name="Fauchery L."/>
            <person name="Girlanda M."/>
            <person name="Hayes R.D."/>
            <person name="Keri Z."/>
            <person name="LaButti K."/>
            <person name="Lipzen A."/>
            <person name="Lombard V."/>
            <person name="Magnuson J."/>
            <person name="Maillard F."/>
            <person name="Murat C."/>
            <person name="Nolan M."/>
            <person name="Ohm R.A."/>
            <person name="Pangilinan J."/>
            <person name="Pereira M.F."/>
            <person name="Perotto S."/>
            <person name="Peter M."/>
            <person name="Pfister S."/>
            <person name="Riley R."/>
            <person name="Sitrit Y."/>
            <person name="Stielow J.B."/>
            <person name="Szollosi G."/>
            <person name="Zifcakova L."/>
            <person name="Stursova M."/>
            <person name="Spatafora J.W."/>
            <person name="Tedersoo L."/>
            <person name="Vaario L.M."/>
            <person name="Yamada A."/>
            <person name="Yan M."/>
            <person name="Wang P."/>
            <person name="Xu J."/>
            <person name="Bruns T."/>
            <person name="Baldrian P."/>
            <person name="Vilgalys R."/>
            <person name="Dunand C."/>
            <person name="Henrissat B."/>
            <person name="Grigoriev I.V."/>
            <person name="Hibbett D."/>
            <person name="Nagy L.G."/>
            <person name="Martin F.M."/>
        </authorList>
    </citation>
    <scope>NUCLEOTIDE SEQUENCE</scope>
    <source>
        <strain evidence="1">UP504</strain>
    </source>
</reference>
<protein>
    <submittedName>
        <fullName evidence="1">Uncharacterized protein</fullName>
    </submittedName>
</protein>
<gene>
    <name evidence="1" type="ORF">BS47DRAFT_1360750</name>
</gene>
<proteinExistence type="predicted"/>
<dbReference type="AlphaFoldDB" id="A0A9P6B1M4"/>
<dbReference type="OrthoDB" id="6511194at2759"/>